<feature type="signal peptide" evidence="3">
    <location>
        <begin position="1"/>
        <end position="18"/>
    </location>
</feature>
<accession>A0A6P6S178</accession>
<reference evidence="5" key="1">
    <citation type="submission" date="2025-08" db="UniProtKB">
        <authorList>
            <consortium name="RefSeq"/>
        </authorList>
    </citation>
    <scope>IDENTIFICATION</scope>
</reference>
<dbReference type="GO" id="GO:0008033">
    <property type="term" value="P:tRNA processing"/>
    <property type="evidence" value="ECO:0007669"/>
    <property type="project" value="UniProtKB-KW"/>
</dbReference>
<keyword evidence="4" id="KW-1185">Reference proteome</keyword>
<gene>
    <name evidence="5" type="primary">LOC34622332</name>
</gene>
<dbReference type="OrthoDB" id="349063at2759"/>
<dbReference type="AlphaFoldDB" id="A0A6P6S178"/>
<dbReference type="SUPFAM" id="SSF53927">
    <property type="entry name" value="Cytidine deaminase-like"/>
    <property type="match status" value="1"/>
</dbReference>
<evidence type="ECO:0000313" key="5">
    <source>
        <dbReference type="RefSeq" id="XP_026193873.1"/>
    </source>
</evidence>
<dbReference type="Proteomes" id="UP000515125">
    <property type="component" value="Unplaced"/>
</dbReference>
<evidence type="ECO:0000256" key="1">
    <source>
        <dbReference type="ARBA" id="ARBA00022694"/>
    </source>
</evidence>
<evidence type="ECO:0000313" key="4">
    <source>
        <dbReference type="Proteomes" id="UP000515125"/>
    </source>
</evidence>
<evidence type="ECO:0000256" key="3">
    <source>
        <dbReference type="SAM" id="SignalP"/>
    </source>
</evidence>
<dbReference type="PANTHER" id="PTHR11079">
    <property type="entry name" value="CYTOSINE DEAMINASE FAMILY MEMBER"/>
    <property type="match status" value="1"/>
</dbReference>
<comment type="similarity">
    <text evidence="2">Belongs to the cytidine and deoxycytidylate deaminase family. ADAT3 subfamily.</text>
</comment>
<keyword evidence="3" id="KW-0732">Signal</keyword>
<keyword evidence="1" id="KW-0819">tRNA processing</keyword>
<name>A0A6P6S178_9EIME</name>
<dbReference type="GeneID" id="34622332"/>
<protein>
    <submittedName>
        <fullName evidence="5">Uncharacterized protein LOC34622332</fullName>
    </submittedName>
</protein>
<dbReference type="GO" id="GO:0005634">
    <property type="term" value="C:nucleus"/>
    <property type="evidence" value="ECO:0007669"/>
    <property type="project" value="TreeGrafter"/>
</dbReference>
<proteinExistence type="inferred from homology"/>
<dbReference type="PANTHER" id="PTHR11079:SF156">
    <property type="entry name" value="INACTIVE TRNA-SPECIFIC ADENOSINE DEAMINASE-LIKE PROTEIN 3-RELATED"/>
    <property type="match status" value="1"/>
</dbReference>
<sequence length="527" mass="56270">MRVPPVSLCFCLVLPAHAATSAIQLLNQEAPLASPVPQAAFWPPAHQQARGQMQQQQVLQLAIGIYEPEWRRRLSFQHLKRCKALKQTQQALVLLGYSPVRSLAKGLFPQLNELETIGANEDGENILASATVAARAAADKAAARGESIVTAVHTSAATTGNFDTDPAAAAAAAADQAAATETAAARESLCKLQASGVRNALWASPLWGELLLVLLAVPAVAPQSQYQQQPWSAVWPCFFNRKRPSAMPAALPSLGESLLERADPSASERNTAVAPLELTQKQKEAHAALLQLAADRSCCLIVFHSCGAELTNRLGRSDDSSSSTSSSGSISKGICKKIRTKDTSACSDSICRDPLSGSTATTDAGGLAKAPVEVAPCGCPIIGCGYGPHCFDFLCSSTNSCTTSPSSRSSACGKEPDHPLQHPVLLAIDSVAKKLLTEQEREHQLQGQQQQQQCAVISEGNYYCQATCVYMRTEPCIMCSMGLLQSRVEGVFFMKPQNSLGGISVAALHRDRRLNHPFRAFQLLQQS</sequence>
<dbReference type="GO" id="GO:0005737">
    <property type="term" value="C:cytoplasm"/>
    <property type="evidence" value="ECO:0007669"/>
    <property type="project" value="TreeGrafter"/>
</dbReference>
<evidence type="ECO:0000256" key="2">
    <source>
        <dbReference type="ARBA" id="ARBA00038160"/>
    </source>
</evidence>
<feature type="chain" id="PRO_5028088618" evidence="3">
    <location>
        <begin position="19"/>
        <end position="527"/>
    </location>
</feature>
<dbReference type="RefSeq" id="XP_026193873.1">
    <property type="nucleotide sequence ID" value="XM_026338088.1"/>
</dbReference>
<dbReference type="Gene3D" id="3.40.140.10">
    <property type="entry name" value="Cytidine Deaminase, domain 2"/>
    <property type="match status" value="1"/>
</dbReference>
<dbReference type="InterPro" id="IPR016193">
    <property type="entry name" value="Cytidine_deaminase-like"/>
</dbReference>
<organism evidence="4 5">
    <name type="scientific">Cyclospora cayetanensis</name>
    <dbReference type="NCBI Taxonomy" id="88456"/>
    <lineage>
        <taxon>Eukaryota</taxon>
        <taxon>Sar</taxon>
        <taxon>Alveolata</taxon>
        <taxon>Apicomplexa</taxon>
        <taxon>Conoidasida</taxon>
        <taxon>Coccidia</taxon>
        <taxon>Eucoccidiorida</taxon>
        <taxon>Eimeriorina</taxon>
        <taxon>Eimeriidae</taxon>
        <taxon>Cyclospora</taxon>
    </lineage>
</organism>
<dbReference type="GO" id="GO:0052717">
    <property type="term" value="F:tRNA-specific adenosine-34 deaminase activity"/>
    <property type="evidence" value="ECO:0007669"/>
    <property type="project" value="TreeGrafter"/>
</dbReference>